<evidence type="ECO:0000256" key="1">
    <source>
        <dbReference type="ARBA" id="ARBA00008670"/>
    </source>
</evidence>
<evidence type="ECO:0000313" key="5">
    <source>
        <dbReference type="Proteomes" id="UP000472271"/>
    </source>
</evidence>
<dbReference type="Proteomes" id="UP000472271">
    <property type="component" value="Chromosome 16"/>
</dbReference>
<proteinExistence type="inferred from homology"/>
<accession>A0A672ZXD4</accession>
<feature type="transmembrane region" description="Helical" evidence="2">
    <location>
        <begin position="20"/>
        <end position="40"/>
    </location>
</feature>
<dbReference type="Ensembl" id="ENSSORT00005022594.1">
    <property type="protein sequence ID" value="ENSSORP00005021940.1"/>
    <property type="gene ID" value="ENSSORG00005010710.1"/>
</dbReference>
<dbReference type="GO" id="GO:0006955">
    <property type="term" value="P:immune response"/>
    <property type="evidence" value="ECO:0007669"/>
    <property type="project" value="InterPro"/>
</dbReference>
<feature type="domain" description="THD" evidence="3">
    <location>
        <begin position="93"/>
        <end position="180"/>
    </location>
</feature>
<reference evidence="4" key="3">
    <citation type="submission" date="2025-09" db="UniProtKB">
        <authorList>
            <consortium name="Ensembl"/>
        </authorList>
    </citation>
    <scope>IDENTIFICATION</scope>
</reference>
<name>A0A672ZXD4_9TELE</name>
<sequence>MEALYVFYRMETQSRSMKFLLLHVWCGLLTVAIVVMSAFLTSVKPKPSEVSSLSTTLSSGFLFRIKPNFLKSPVDTQAGGIWENEISCDSCSLVLRNNSIYCSEDGYYFIYAQVTFNLKTPRQDSNPLSVIIERQASMIFKGKKSKNLVEGTFPKNMDSDRASVWVGKIVRLQKTDSVRLIFKGDPIKLNTFWGAYQLR</sequence>
<reference evidence="4" key="1">
    <citation type="submission" date="2019-06" db="EMBL/GenBank/DDBJ databases">
        <authorList>
            <consortium name="Wellcome Sanger Institute Data Sharing"/>
        </authorList>
    </citation>
    <scope>NUCLEOTIDE SEQUENCE [LARGE SCALE GENOMIC DNA]</scope>
</reference>
<organism evidence="4 5">
    <name type="scientific">Sphaeramia orbicularis</name>
    <name type="common">orbiculate cardinalfish</name>
    <dbReference type="NCBI Taxonomy" id="375764"/>
    <lineage>
        <taxon>Eukaryota</taxon>
        <taxon>Metazoa</taxon>
        <taxon>Chordata</taxon>
        <taxon>Craniata</taxon>
        <taxon>Vertebrata</taxon>
        <taxon>Euteleostomi</taxon>
        <taxon>Actinopterygii</taxon>
        <taxon>Neopterygii</taxon>
        <taxon>Teleostei</taxon>
        <taxon>Neoteleostei</taxon>
        <taxon>Acanthomorphata</taxon>
        <taxon>Gobiaria</taxon>
        <taxon>Kurtiformes</taxon>
        <taxon>Apogonoidei</taxon>
        <taxon>Apogonidae</taxon>
        <taxon>Apogoninae</taxon>
        <taxon>Sphaeramia</taxon>
    </lineage>
</organism>
<dbReference type="GO" id="GO:0005164">
    <property type="term" value="F:tumor necrosis factor receptor binding"/>
    <property type="evidence" value="ECO:0007669"/>
    <property type="project" value="InterPro"/>
</dbReference>
<keyword evidence="2" id="KW-0472">Membrane</keyword>
<dbReference type="SUPFAM" id="SSF49842">
    <property type="entry name" value="TNF-like"/>
    <property type="match status" value="1"/>
</dbReference>
<dbReference type="InParanoid" id="A0A672ZXD4"/>
<keyword evidence="2" id="KW-0812">Transmembrane</keyword>
<reference evidence="4" key="2">
    <citation type="submission" date="2025-08" db="UniProtKB">
        <authorList>
            <consortium name="Ensembl"/>
        </authorList>
    </citation>
    <scope>IDENTIFICATION</scope>
</reference>
<keyword evidence="5" id="KW-1185">Reference proteome</keyword>
<dbReference type="Pfam" id="PF00229">
    <property type="entry name" value="TNF"/>
    <property type="match status" value="1"/>
</dbReference>
<comment type="similarity">
    <text evidence="1">Belongs to the tumor necrosis factor family.</text>
</comment>
<dbReference type="InterPro" id="IPR006052">
    <property type="entry name" value="TNF_dom"/>
</dbReference>
<evidence type="ECO:0000256" key="2">
    <source>
        <dbReference type="SAM" id="Phobius"/>
    </source>
</evidence>
<evidence type="ECO:0000259" key="3">
    <source>
        <dbReference type="Pfam" id="PF00229"/>
    </source>
</evidence>
<protein>
    <recommendedName>
        <fullName evidence="3">THD domain-containing protein</fullName>
    </recommendedName>
</protein>
<evidence type="ECO:0000313" key="4">
    <source>
        <dbReference type="Ensembl" id="ENSSORP00005021940.1"/>
    </source>
</evidence>
<dbReference type="AlphaFoldDB" id="A0A672ZXD4"/>
<dbReference type="InterPro" id="IPR008983">
    <property type="entry name" value="Tumour_necrosis_fac-like_dom"/>
</dbReference>
<dbReference type="Gene3D" id="2.60.120.40">
    <property type="match status" value="1"/>
</dbReference>
<dbReference type="GO" id="GO:0016020">
    <property type="term" value="C:membrane"/>
    <property type="evidence" value="ECO:0007669"/>
    <property type="project" value="InterPro"/>
</dbReference>
<keyword evidence="2" id="KW-1133">Transmembrane helix</keyword>